<evidence type="ECO:0000259" key="4">
    <source>
        <dbReference type="Pfam" id="PF22725"/>
    </source>
</evidence>
<evidence type="ECO:0000313" key="5">
    <source>
        <dbReference type="EMBL" id="ANY77246.1"/>
    </source>
</evidence>
<dbReference type="AlphaFoldDB" id="A0A1B2EB92"/>
<dbReference type="PANTHER" id="PTHR22604:SF105">
    <property type="entry name" value="TRANS-1,2-DIHYDROBENZENE-1,2-DIOL DEHYDROGENASE"/>
    <property type="match status" value="1"/>
</dbReference>
<keyword evidence="2" id="KW-0560">Oxidoreductase</keyword>
<name>A0A1B2EB92_9HYPH</name>
<dbReference type="PANTHER" id="PTHR22604">
    <property type="entry name" value="OXIDOREDUCTASES"/>
    <property type="match status" value="1"/>
</dbReference>
<feature type="domain" description="Gfo/Idh/MocA-like oxidoreductase N-terminal" evidence="3">
    <location>
        <begin position="4"/>
        <end position="125"/>
    </location>
</feature>
<dbReference type="Pfam" id="PF01408">
    <property type="entry name" value="GFO_IDH_MocA"/>
    <property type="match status" value="1"/>
</dbReference>
<feature type="domain" description="GFO/IDH/MocA-like oxidoreductase" evidence="4">
    <location>
        <begin position="136"/>
        <end position="254"/>
    </location>
</feature>
<dbReference type="InterPro" id="IPR036291">
    <property type="entry name" value="NAD(P)-bd_dom_sf"/>
</dbReference>
<evidence type="ECO:0000256" key="2">
    <source>
        <dbReference type="ARBA" id="ARBA00023002"/>
    </source>
</evidence>
<dbReference type="GO" id="GO:0016491">
    <property type="term" value="F:oxidoreductase activity"/>
    <property type="evidence" value="ECO:0007669"/>
    <property type="project" value="UniProtKB-KW"/>
</dbReference>
<reference evidence="5" key="1">
    <citation type="submission" date="2016-07" db="EMBL/GenBank/DDBJ databases">
        <title>Microvirga ossetica sp. nov. a new species of rhizobia isolated from root nodules of the legume species Vicia alpestris Steven originated from North Ossetia region in the Caucasus.</title>
        <authorList>
            <person name="Safronova V.I."/>
            <person name="Kuznetsova I.G."/>
            <person name="Sazanova A.L."/>
            <person name="Belimov A."/>
            <person name="Andronov E."/>
            <person name="Osledkin Y.S."/>
            <person name="Onishchuk O.P."/>
            <person name="Kurchak O.N."/>
            <person name="Shaposhnikov A.I."/>
            <person name="Willems A."/>
            <person name="Tikhonovich I.A."/>
        </authorList>
    </citation>
    <scope>NUCLEOTIDE SEQUENCE [LARGE SCALE GENOMIC DNA]</scope>
    <source>
        <strain evidence="5">V5/3M</strain>
    </source>
</reference>
<dbReference type="PRINTS" id="PR01775">
    <property type="entry name" value="GLFROXRDTASE"/>
</dbReference>
<dbReference type="EMBL" id="CP016616">
    <property type="protein sequence ID" value="ANY77246.1"/>
    <property type="molecule type" value="Genomic_DNA"/>
</dbReference>
<proteinExistence type="inferred from homology"/>
<dbReference type="GO" id="GO:0000166">
    <property type="term" value="F:nucleotide binding"/>
    <property type="evidence" value="ECO:0007669"/>
    <property type="project" value="InterPro"/>
</dbReference>
<evidence type="ECO:0000256" key="1">
    <source>
        <dbReference type="ARBA" id="ARBA00010928"/>
    </source>
</evidence>
<evidence type="ECO:0000259" key="3">
    <source>
        <dbReference type="Pfam" id="PF01408"/>
    </source>
</evidence>
<sequence length="358" mass="38861">MKKVRYAVVGAGWISQEAFMPSVDQTGNSVITAIVTGSRANALKLADFYGIEHVFGYDQYEEMLGTGVVDAVYIALPNSMHADYAIRAANAGVHVLVEKPLATSVAECEAMIAAADRSGAKLMTAYRLHYEPGTVEALEAIRRGDIGDPRVFISVFSFQSAESNHRLKGEHWGGPLQDIGVYCLNAARHVFNSEPCEAVAIGGHGDKDLRFAEVEETICATLRFPGDRIATFVASFGAAPLDMYRVIGSKGELEMSPGFKFETATRMRLTRDGQVTERSFPQVDHFSGQVAYFSDCILQDKPPEADGQEGLADVRALLAIEAAARTGQSQRIESPPSLSQVVQSAVRAFPPVERRLVL</sequence>
<organism evidence="5">
    <name type="scientific">Microvirga ossetica</name>
    <dbReference type="NCBI Taxonomy" id="1882682"/>
    <lineage>
        <taxon>Bacteria</taxon>
        <taxon>Pseudomonadati</taxon>
        <taxon>Pseudomonadota</taxon>
        <taxon>Alphaproteobacteria</taxon>
        <taxon>Hyphomicrobiales</taxon>
        <taxon>Methylobacteriaceae</taxon>
        <taxon>Microvirga</taxon>
    </lineage>
</organism>
<dbReference type="Gene3D" id="3.30.360.10">
    <property type="entry name" value="Dihydrodipicolinate Reductase, domain 2"/>
    <property type="match status" value="1"/>
</dbReference>
<gene>
    <name evidence="5" type="ORF">BB934_02620</name>
</gene>
<dbReference type="Gene3D" id="3.40.50.720">
    <property type="entry name" value="NAD(P)-binding Rossmann-like Domain"/>
    <property type="match status" value="1"/>
</dbReference>
<accession>A0A1B2EB92</accession>
<dbReference type="RefSeq" id="WP_099508239.1">
    <property type="nucleotide sequence ID" value="NZ_CP016616.1"/>
</dbReference>
<comment type="similarity">
    <text evidence="1">Belongs to the Gfo/Idh/MocA family.</text>
</comment>
<dbReference type="InterPro" id="IPR050984">
    <property type="entry name" value="Gfo/Idh/MocA_domain"/>
</dbReference>
<dbReference type="OrthoDB" id="9774191at2"/>
<dbReference type="Pfam" id="PF22725">
    <property type="entry name" value="GFO_IDH_MocA_C3"/>
    <property type="match status" value="1"/>
</dbReference>
<dbReference type="SUPFAM" id="SSF55347">
    <property type="entry name" value="Glyceraldehyde-3-phosphate dehydrogenase-like, C-terminal domain"/>
    <property type="match status" value="1"/>
</dbReference>
<dbReference type="InterPro" id="IPR008354">
    <property type="entry name" value="Glc-Fru_OxRdtase_bac"/>
</dbReference>
<dbReference type="SUPFAM" id="SSF51735">
    <property type="entry name" value="NAD(P)-binding Rossmann-fold domains"/>
    <property type="match status" value="1"/>
</dbReference>
<dbReference type="InterPro" id="IPR055170">
    <property type="entry name" value="GFO_IDH_MocA-like_dom"/>
</dbReference>
<dbReference type="InterPro" id="IPR000683">
    <property type="entry name" value="Gfo/Idh/MocA-like_OxRdtase_N"/>
</dbReference>
<protein>
    <submittedName>
        <fullName evidence="5">Glucose-fructose oxidoreductase oxidoreductase</fullName>
    </submittedName>
</protein>
<dbReference type="KEGG" id="moc:BB934_02620"/>